<dbReference type="Proteomes" id="UP000056252">
    <property type="component" value="Chromosome"/>
</dbReference>
<evidence type="ECO:0000313" key="4">
    <source>
        <dbReference type="Proteomes" id="UP000056252"/>
    </source>
</evidence>
<organism evidence="3 4">
    <name type="scientific">Hoylesella enoeca</name>
    <dbReference type="NCBI Taxonomy" id="76123"/>
    <lineage>
        <taxon>Bacteria</taxon>
        <taxon>Pseudomonadati</taxon>
        <taxon>Bacteroidota</taxon>
        <taxon>Bacteroidia</taxon>
        <taxon>Bacteroidales</taxon>
        <taxon>Prevotellaceae</taxon>
        <taxon>Hoylesella</taxon>
    </lineage>
</organism>
<accession>A0A0S2KN12</accession>
<dbReference type="RefSeq" id="WP_025065217.1">
    <property type="nucleotide sequence ID" value="NZ_CP013195.1"/>
</dbReference>
<dbReference type="GO" id="GO:0016757">
    <property type="term" value="F:glycosyltransferase activity"/>
    <property type="evidence" value="ECO:0007669"/>
    <property type="project" value="InterPro"/>
</dbReference>
<name>A0A0S2KN12_9BACT</name>
<dbReference type="InterPro" id="IPR001296">
    <property type="entry name" value="Glyco_trans_1"/>
</dbReference>
<dbReference type="eggNOG" id="COG0438">
    <property type="taxonomic scope" value="Bacteria"/>
</dbReference>
<proteinExistence type="predicted"/>
<protein>
    <submittedName>
        <fullName evidence="3">Glycosyl transferase</fullName>
    </submittedName>
</protein>
<keyword evidence="1 3" id="KW-0808">Transferase</keyword>
<dbReference type="AlphaFoldDB" id="A0A0S2KN12"/>
<dbReference type="PANTHER" id="PTHR46401">
    <property type="entry name" value="GLYCOSYLTRANSFERASE WBBK-RELATED"/>
    <property type="match status" value="1"/>
</dbReference>
<dbReference type="SUPFAM" id="SSF53756">
    <property type="entry name" value="UDP-Glycosyltransferase/glycogen phosphorylase"/>
    <property type="match status" value="1"/>
</dbReference>
<evidence type="ECO:0000256" key="1">
    <source>
        <dbReference type="ARBA" id="ARBA00022679"/>
    </source>
</evidence>
<dbReference type="GO" id="GO:0009103">
    <property type="term" value="P:lipopolysaccharide biosynthetic process"/>
    <property type="evidence" value="ECO:0007669"/>
    <property type="project" value="TreeGrafter"/>
</dbReference>
<reference evidence="4" key="1">
    <citation type="submission" date="2015-11" db="EMBL/GenBank/DDBJ databases">
        <authorList>
            <person name="Holder M.E."/>
            <person name="Ajami N.J."/>
            <person name="Petrosino J.F."/>
        </authorList>
    </citation>
    <scope>NUCLEOTIDE SEQUENCE [LARGE SCALE GENOMIC DNA]</scope>
    <source>
        <strain evidence="4">F0113</strain>
    </source>
</reference>
<evidence type="ECO:0000259" key="2">
    <source>
        <dbReference type="Pfam" id="PF00534"/>
    </source>
</evidence>
<dbReference type="Pfam" id="PF00534">
    <property type="entry name" value="Glycos_transf_1"/>
    <property type="match status" value="1"/>
</dbReference>
<evidence type="ECO:0000313" key="3">
    <source>
        <dbReference type="EMBL" id="ALO49460.1"/>
    </source>
</evidence>
<dbReference type="STRING" id="76123.AS203_10435"/>
<dbReference type="OrthoDB" id="834818at2"/>
<feature type="domain" description="Glycosyl transferase family 1" evidence="2">
    <location>
        <begin position="214"/>
        <end position="327"/>
    </location>
</feature>
<keyword evidence="4" id="KW-1185">Reference proteome</keyword>
<dbReference type="Gene3D" id="3.40.50.2000">
    <property type="entry name" value="Glycogen Phosphorylase B"/>
    <property type="match status" value="2"/>
</dbReference>
<dbReference type="EMBL" id="CP013195">
    <property type="protein sequence ID" value="ALO49460.1"/>
    <property type="molecule type" value="Genomic_DNA"/>
</dbReference>
<sequence length="358" mass="41281">MKVYYYHTIDTVQVYADWQAGRFPGHFLYGATHLPKYGIDVVFHRPIRPRYRWMLTLHTAWRILTCRTRFDAIYATTFRGMEILIFLRALRLYRKPIFVWHHQSVRRAKNPLREFVARLFYRGMDHLFFFSDQLLTDSLRSSKAKQARMSVARWGADLDYYDRLTAQFGTADRRGFISTGRELRDMPTLVTAFNSAGQPLDIYICRHYLGDNYEQQFRAMQLAPNVKVHFVEGMVHREMSCLVNRAQCVVVCCHASDYTVGLTTVVEALALGLPLICTRNPQMPIDIENAGCGIVVDVADAGGWERAVMYLATHPSVAQEMGKRSRQIAEQCLNLENCAEDVARILKREIRSPSISLP</sequence>
<gene>
    <name evidence="3" type="ORF">AS203_10435</name>
</gene>
<dbReference type="KEGG" id="peo:AS203_10435"/>
<dbReference type="PANTHER" id="PTHR46401:SF2">
    <property type="entry name" value="GLYCOSYLTRANSFERASE WBBK-RELATED"/>
    <property type="match status" value="1"/>
</dbReference>